<dbReference type="PROSITE" id="PS50924">
    <property type="entry name" value="MHYT"/>
    <property type="match status" value="1"/>
</dbReference>
<dbReference type="InterPro" id="IPR005330">
    <property type="entry name" value="MHYT_dom"/>
</dbReference>
<evidence type="ECO:0000259" key="2">
    <source>
        <dbReference type="PROSITE" id="PS50883"/>
    </source>
</evidence>
<organism evidence="5 6">
    <name type="scientific">Mesorhizobium neociceri</name>
    <dbReference type="NCBI Taxonomy" id="1307853"/>
    <lineage>
        <taxon>Bacteria</taxon>
        <taxon>Pseudomonadati</taxon>
        <taxon>Pseudomonadota</taxon>
        <taxon>Alphaproteobacteria</taxon>
        <taxon>Hyphomicrobiales</taxon>
        <taxon>Phyllobacteriaceae</taxon>
        <taxon>Mesorhizobium</taxon>
    </lineage>
</organism>
<dbReference type="InterPro" id="IPR001633">
    <property type="entry name" value="EAL_dom"/>
</dbReference>
<evidence type="ECO:0000313" key="5">
    <source>
        <dbReference type="EMBL" id="MBA1139074.1"/>
    </source>
</evidence>
<dbReference type="Pfam" id="PF00563">
    <property type="entry name" value="EAL"/>
    <property type="match status" value="1"/>
</dbReference>
<dbReference type="InterPro" id="IPR029787">
    <property type="entry name" value="Nucleotide_cyclase"/>
</dbReference>
<dbReference type="InterPro" id="IPR035919">
    <property type="entry name" value="EAL_sf"/>
</dbReference>
<feature type="transmembrane region" description="Helical" evidence="1">
    <location>
        <begin position="114"/>
        <end position="134"/>
    </location>
</feature>
<dbReference type="AlphaFoldDB" id="A0A838AZN0"/>
<keyword evidence="1" id="KW-1133">Transmembrane helix</keyword>
<feature type="transmembrane region" description="Helical" evidence="1">
    <location>
        <begin position="48"/>
        <end position="71"/>
    </location>
</feature>
<reference evidence="5 6" key="1">
    <citation type="submission" date="2020-07" db="EMBL/GenBank/DDBJ databases">
        <title>Definition of the novel symbiovar canariense within Mesorhizobium novociceri, a new species of genus Mesorhizobium nodulating Cicer canariense in the Caldera de Taburiente National Park (La Palma, Canary Islands).</title>
        <authorList>
            <person name="Leon-Barrios M."/>
            <person name="Perez-Yepez J."/>
            <person name="Flores-Felix J.D."/>
            <person name="Ramirez-Baena M.H."/>
            <person name="Pulido-Suarez L."/>
            <person name="Igual J.M."/>
            <person name="Velazquez E."/>
            <person name="Peix A."/>
        </authorList>
    </citation>
    <scope>NUCLEOTIDE SEQUENCE [LARGE SCALE GENOMIC DNA]</scope>
    <source>
        <strain evidence="5 6">CCANP35</strain>
    </source>
</reference>
<feature type="domain" description="EAL" evidence="2">
    <location>
        <begin position="424"/>
        <end position="674"/>
    </location>
</feature>
<proteinExistence type="predicted"/>
<dbReference type="InterPro" id="IPR000160">
    <property type="entry name" value="GGDEF_dom"/>
</dbReference>
<dbReference type="Pfam" id="PF00990">
    <property type="entry name" value="GGDEF"/>
    <property type="match status" value="1"/>
</dbReference>
<gene>
    <name evidence="5" type="ORF">H0241_02205</name>
</gene>
<dbReference type="CDD" id="cd01949">
    <property type="entry name" value="GGDEF"/>
    <property type="match status" value="1"/>
</dbReference>
<dbReference type="PROSITE" id="PS50883">
    <property type="entry name" value="EAL"/>
    <property type="match status" value="1"/>
</dbReference>
<feature type="transmembrane region" description="Helical" evidence="1">
    <location>
        <begin position="216"/>
        <end position="237"/>
    </location>
</feature>
<keyword evidence="1" id="KW-0812">Transmembrane</keyword>
<dbReference type="RefSeq" id="WP_181055794.1">
    <property type="nucleotide sequence ID" value="NZ_JACDTY010000001.1"/>
</dbReference>
<feature type="transmembrane region" description="Helical" evidence="1">
    <location>
        <begin position="83"/>
        <end position="102"/>
    </location>
</feature>
<dbReference type="Proteomes" id="UP000558284">
    <property type="component" value="Unassembled WGS sequence"/>
</dbReference>
<name>A0A838AZN0_9HYPH</name>
<comment type="caution">
    <text evidence="5">The sequence shown here is derived from an EMBL/GenBank/DDBJ whole genome shotgun (WGS) entry which is preliminary data.</text>
</comment>
<feature type="transmembrane region" description="Helical" evidence="1">
    <location>
        <begin position="146"/>
        <end position="166"/>
    </location>
</feature>
<dbReference type="InterPro" id="IPR052155">
    <property type="entry name" value="Biofilm_reg_signaling"/>
</dbReference>
<dbReference type="GO" id="GO:0016020">
    <property type="term" value="C:membrane"/>
    <property type="evidence" value="ECO:0007669"/>
    <property type="project" value="UniProtKB-UniRule"/>
</dbReference>
<dbReference type="EMBL" id="JACDTY010000001">
    <property type="protein sequence ID" value="MBA1139074.1"/>
    <property type="molecule type" value="Genomic_DNA"/>
</dbReference>
<dbReference type="Gene3D" id="3.20.20.450">
    <property type="entry name" value="EAL domain"/>
    <property type="match status" value="1"/>
</dbReference>
<accession>A0A838AZN0</accession>
<dbReference type="InterPro" id="IPR043128">
    <property type="entry name" value="Rev_trsase/Diguanyl_cyclase"/>
</dbReference>
<keyword evidence="6" id="KW-1185">Reference proteome</keyword>
<feature type="transmembrane region" description="Helical" evidence="1">
    <location>
        <begin position="175"/>
        <end position="196"/>
    </location>
</feature>
<dbReference type="PANTHER" id="PTHR44757:SF2">
    <property type="entry name" value="BIOFILM ARCHITECTURE MAINTENANCE PROTEIN MBAA"/>
    <property type="match status" value="1"/>
</dbReference>
<dbReference type="PROSITE" id="PS50887">
    <property type="entry name" value="GGDEF"/>
    <property type="match status" value="1"/>
</dbReference>
<evidence type="ECO:0000259" key="4">
    <source>
        <dbReference type="PROSITE" id="PS50924"/>
    </source>
</evidence>
<keyword evidence="1" id="KW-0472">Membrane</keyword>
<evidence type="ECO:0000313" key="6">
    <source>
        <dbReference type="Proteomes" id="UP000558284"/>
    </source>
</evidence>
<dbReference type="CDD" id="cd01948">
    <property type="entry name" value="EAL"/>
    <property type="match status" value="1"/>
</dbReference>
<feature type="transmembrane region" description="Helical" evidence="1">
    <location>
        <begin position="12"/>
        <end position="36"/>
    </location>
</feature>
<feature type="domain" description="MHYT" evidence="4">
    <location>
        <begin position="12"/>
        <end position="199"/>
    </location>
</feature>
<sequence length="691" mass="74595">MMRVISCVTMEHNLWLVLVAALVCSAGSWATIRLFLRANEASGLQQIGWHFLTSVCAGSSIWCTHFVAMLAYDPGAPVAFDPVLTIASLFIAMAGTAAGFIAATARAPGIAPSVGGIIVGLAISGMHYTGMAAYHVDGLVEWDMTYLVVSIVLSAVFACLAINVALNERLSGHKYWAATILVVAIVSLHFTAMAAVKVTPLALRGDYTDPAALRAMALGVAVAGLIIIGTGLASYLIDDRTRSDTFRRLHHLAMNDALTGLPNRANFNDYLDREIDRAKELGCKVAVVGIDLDRFKEINDLWGHGAGDLALKTLAGRMSALLQEGEFVARLGGDEFAGIKRMKGQSDLVDFVSRLEAALSAPLRIADFETATGASLGVAIYPNDALNREALVNNADLAMYRAKANVTRTVCFYEQAMDEAVRANRTLANDLRDAVENGQLDLHYQVQTSVLTGDIRGYEALLRWKHPTRGNIPPLEFIPLAEENGLILPVGEWVLRTACREAASWEHPYKVAVNLSPVQFAHADLPKLIHEILIETGLRPSRLELEITESTIIADKNRTLNILRRIKALGVTIAIDDFGTGYSSLETLRAFPFDKIKLDRSFMSEVETSPQAKAIIRAVLALGQSLDIPVLAEGVETQSQLSILRAEGCNEAQGFLLGRPAPFGEIFALAQGGETVFAIKVLPALPARAVA</sequence>
<dbReference type="Pfam" id="PF03707">
    <property type="entry name" value="MHYT"/>
    <property type="match status" value="2"/>
</dbReference>
<dbReference type="SMART" id="SM00052">
    <property type="entry name" value="EAL"/>
    <property type="match status" value="1"/>
</dbReference>
<dbReference type="NCBIfam" id="TIGR00254">
    <property type="entry name" value="GGDEF"/>
    <property type="match status" value="1"/>
</dbReference>
<dbReference type="SUPFAM" id="SSF55073">
    <property type="entry name" value="Nucleotide cyclase"/>
    <property type="match status" value="1"/>
</dbReference>
<protein>
    <submittedName>
        <fullName evidence="5">EAL domain-containing protein</fullName>
    </submittedName>
</protein>
<dbReference type="Gene3D" id="3.30.70.270">
    <property type="match status" value="1"/>
</dbReference>
<evidence type="ECO:0000256" key="1">
    <source>
        <dbReference type="PROSITE-ProRule" id="PRU00244"/>
    </source>
</evidence>
<dbReference type="SMART" id="SM00267">
    <property type="entry name" value="GGDEF"/>
    <property type="match status" value="1"/>
</dbReference>
<feature type="domain" description="GGDEF" evidence="3">
    <location>
        <begin position="283"/>
        <end position="415"/>
    </location>
</feature>
<dbReference type="PANTHER" id="PTHR44757">
    <property type="entry name" value="DIGUANYLATE CYCLASE DGCP"/>
    <property type="match status" value="1"/>
</dbReference>
<dbReference type="SUPFAM" id="SSF141868">
    <property type="entry name" value="EAL domain-like"/>
    <property type="match status" value="1"/>
</dbReference>
<evidence type="ECO:0000259" key="3">
    <source>
        <dbReference type="PROSITE" id="PS50887"/>
    </source>
</evidence>